<keyword evidence="2" id="KW-1185">Reference proteome</keyword>
<organism evidence="1 2">
    <name type="scientific">Aurantimonas aggregata</name>
    <dbReference type="NCBI Taxonomy" id="2047720"/>
    <lineage>
        <taxon>Bacteria</taxon>
        <taxon>Pseudomonadati</taxon>
        <taxon>Pseudomonadota</taxon>
        <taxon>Alphaproteobacteria</taxon>
        <taxon>Hyphomicrobiales</taxon>
        <taxon>Aurantimonadaceae</taxon>
        <taxon>Aurantimonas</taxon>
    </lineage>
</organism>
<accession>A0A6L9MK96</accession>
<dbReference type="EMBL" id="JAAAMJ010000012">
    <property type="protein sequence ID" value="NDV87988.1"/>
    <property type="molecule type" value="Genomic_DNA"/>
</dbReference>
<dbReference type="AlphaFoldDB" id="A0A6L9MK96"/>
<comment type="caution">
    <text evidence="1">The sequence shown here is derived from an EMBL/GenBank/DDBJ whole genome shotgun (WGS) entry which is preliminary data.</text>
</comment>
<sequence length="183" mass="20153">MEWWVGLTALAAVFAVMWFFRKVRDPAEPAKTAPARPRRTASAALASRTATAAGATILSGRFQPPATAEDVESLATSVKEEAAACRRMAVRVLKAAETALAIGRADPDLVEETESALARVRATIEYAEIVMDQYLSEFDSLDQRRWISLEEIHKLETEIMAALSDLRLVQDSPQDASWFAYPP</sequence>
<protein>
    <submittedName>
        <fullName evidence="1">Uncharacterized protein</fullName>
    </submittedName>
</protein>
<proteinExistence type="predicted"/>
<reference evidence="1 2" key="1">
    <citation type="submission" date="2020-01" db="EMBL/GenBank/DDBJ databases">
        <title>Genomes of bacteria type strains.</title>
        <authorList>
            <person name="Chen J."/>
            <person name="Zhu S."/>
            <person name="Chen J."/>
        </authorList>
    </citation>
    <scope>NUCLEOTIDE SEQUENCE [LARGE SCALE GENOMIC DNA]</scope>
    <source>
        <strain evidence="1 2">KCTC 52919</strain>
    </source>
</reference>
<evidence type="ECO:0000313" key="1">
    <source>
        <dbReference type="EMBL" id="NDV87988.1"/>
    </source>
</evidence>
<gene>
    <name evidence="1" type="ORF">GTW51_14885</name>
</gene>
<dbReference type="Proteomes" id="UP000476332">
    <property type="component" value="Unassembled WGS sequence"/>
</dbReference>
<evidence type="ECO:0000313" key="2">
    <source>
        <dbReference type="Proteomes" id="UP000476332"/>
    </source>
</evidence>
<name>A0A6L9MK96_9HYPH</name>
<dbReference type="RefSeq" id="WP_163044823.1">
    <property type="nucleotide sequence ID" value="NZ_JAAAMJ010000012.1"/>
</dbReference>